<dbReference type="GO" id="GO:0016491">
    <property type="term" value="F:oxidoreductase activity"/>
    <property type="evidence" value="ECO:0007669"/>
    <property type="project" value="UniProtKB-KW"/>
</dbReference>
<evidence type="ECO:0000256" key="6">
    <source>
        <dbReference type="PIRSR" id="PIRSR000097-3"/>
    </source>
</evidence>
<dbReference type="SUPFAM" id="SSF51430">
    <property type="entry name" value="NAD(P)-linked oxidoreductase"/>
    <property type="match status" value="1"/>
</dbReference>
<reference evidence="9" key="1">
    <citation type="submission" date="2017-01" db="EMBL/GenBank/DDBJ databases">
        <title>Comparative genomics of anhydrobiosis in the tardigrade Hypsibius dujardini.</title>
        <authorList>
            <person name="Yoshida Y."/>
            <person name="Koutsovoulos G."/>
            <person name="Laetsch D."/>
            <person name="Stevens L."/>
            <person name="Kumar S."/>
            <person name="Horikawa D."/>
            <person name="Ishino K."/>
            <person name="Komine S."/>
            <person name="Tomita M."/>
            <person name="Blaxter M."/>
            <person name="Arakawa K."/>
        </authorList>
    </citation>
    <scope>NUCLEOTIDE SEQUENCE [LARGE SCALE GENOMIC DNA]</scope>
    <source>
        <strain evidence="9">Z151</strain>
    </source>
</reference>
<proteinExistence type="inferred from homology"/>
<evidence type="ECO:0000256" key="5">
    <source>
        <dbReference type="PIRSR" id="PIRSR000097-2"/>
    </source>
</evidence>
<feature type="active site" description="Proton donor" evidence="4">
    <location>
        <position position="60"/>
    </location>
</feature>
<dbReference type="PRINTS" id="PR00069">
    <property type="entry name" value="ALDKETRDTASE"/>
</dbReference>
<feature type="site" description="Lowers pKa of active site Tyr" evidence="6">
    <location>
        <position position="89"/>
    </location>
</feature>
<dbReference type="EMBL" id="MTYJ01000122">
    <property type="protein sequence ID" value="OQV13520.1"/>
    <property type="molecule type" value="Genomic_DNA"/>
</dbReference>
<dbReference type="PROSITE" id="PS00062">
    <property type="entry name" value="ALDOKETO_REDUCTASE_2"/>
    <property type="match status" value="1"/>
</dbReference>
<accession>A0A1W0WE90</accession>
<comment type="similarity">
    <text evidence="1">Belongs to the aldo/keto reductase family.</text>
</comment>
<dbReference type="InterPro" id="IPR036812">
    <property type="entry name" value="NAD(P)_OxRdtase_dom_sf"/>
</dbReference>
<dbReference type="PROSITE" id="PS00798">
    <property type="entry name" value="ALDOKETO_REDUCTASE_1"/>
    <property type="match status" value="1"/>
</dbReference>
<evidence type="ECO:0000256" key="3">
    <source>
        <dbReference type="ARBA" id="ARBA00023002"/>
    </source>
</evidence>
<dbReference type="PIRSF" id="PIRSF000097">
    <property type="entry name" value="AKR"/>
    <property type="match status" value="1"/>
</dbReference>
<dbReference type="InterPro" id="IPR023210">
    <property type="entry name" value="NADP_OxRdtase_dom"/>
</dbReference>
<dbReference type="Gene3D" id="3.20.20.100">
    <property type="entry name" value="NADP-dependent oxidoreductase domain"/>
    <property type="match status" value="1"/>
</dbReference>
<evidence type="ECO:0000259" key="7">
    <source>
        <dbReference type="Pfam" id="PF00248"/>
    </source>
</evidence>
<evidence type="ECO:0000256" key="2">
    <source>
        <dbReference type="ARBA" id="ARBA00022857"/>
    </source>
</evidence>
<dbReference type="InterPro" id="IPR020471">
    <property type="entry name" value="AKR"/>
</dbReference>
<comment type="caution">
    <text evidence="8">The sequence shown here is derived from an EMBL/GenBank/DDBJ whole genome shotgun (WGS) entry which is preliminary data.</text>
</comment>
<evidence type="ECO:0000256" key="4">
    <source>
        <dbReference type="PIRSR" id="PIRSR000097-1"/>
    </source>
</evidence>
<keyword evidence="3" id="KW-0560">Oxidoreductase</keyword>
<evidence type="ECO:0000313" key="9">
    <source>
        <dbReference type="Proteomes" id="UP000192578"/>
    </source>
</evidence>
<keyword evidence="2" id="KW-0521">NADP</keyword>
<dbReference type="OrthoDB" id="416253at2759"/>
<protein>
    <submittedName>
        <fullName evidence="8">Aldo-keto reductase family 1 member C23-like protein</fullName>
    </submittedName>
</protein>
<dbReference type="AlphaFoldDB" id="A0A1W0WE90"/>
<feature type="binding site" evidence="5">
    <location>
        <position position="122"/>
    </location>
    <ligand>
        <name>substrate</name>
    </ligand>
</feature>
<dbReference type="InterPro" id="IPR018170">
    <property type="entry name" value="Aldo/ket_reductase_CS"/>
</dbReference>
<evidence type="ECO:0000313" key="8">
    <source>
        <dbReference type="EMBL" id="OQV13520.1"/>
    </source>
</evidence>
<name>A0A1W0WE90_HYPEX</name>
<dbReference type="Proteomes" id="UP000192578">
    <property type="component" value="Unassembled WGS sequence"/>
</dbReference>
<sequence length="325" mass="36542">MSAPTIKLNNGRNIPVLGLGTSQFEDKGGGMPTANLTGTREAVEYAIDLGYRHFDTAYNYCNEGEVGAAIAKKLQEGVVKREDLFVTTKLFSNFHRPELVARAIQNSLTALQLDYVDLYLIHSPIAAKYIDDKTGLLRDADGNFLYDAVDHADTWKAMETLVDQGLARSIGVSNFNKQQLQHVLESCRIRPSVNQVENHAYLMQPELFDYCKSNDIALVAYAPVGSPGRWNKTKDELVLSQDPVVGDISKRLGKSPSQVLLRFMIQRGRIPIPRSTNPVHIKENFEALEFELSRADLSELDGLDRHHRFFDFAPLRTSPQYPFEK</sequence>
<dbReference type="PANTHER" id="PTHR11732">
    <property type="entry name" value="ALDO/KETO REDUCTASE"/>
    <property type="match status" value="1"/>
</dbReference>
<dbReference type="FunFam" id="3.20.20.100:FF:000006">
    <property type="entry name" value="Aldo-keto reductase family 1 member A1"/>
    <property type="match status" value="1"/>
</dbReference>
<dbReference type="Pfam" id="PF00248">
    <property type="entry name" value="Aldo_ket_red"/>
    <property type="match status" value="1"/>
</dbReference>
<gene>
    <name evidence="8" type="ORF">BV898_12266</name>
</gene>
<feature type="domain" description="NADP-dependent oxidoreductase" evidence="7">
    <location>
        <begin position="17"/>
        <end position="304"/>
    </location>
</feature>
<organism evidence="8 9">
    <name type="scientific">Hypsibius exemplaris</name>
    <name type="common">Freshwater tardigrade</name>
    <dbReference type="NCBI Taxonomy" id="2072580"/>
    <lineage>
        <taxon>Eukaryota</taxon>
        <taxon>Metazoa</taxon>
        <taxon>Ecdysozoa</taxon>
        <taxon>Tardigrada</taxon>
        <taxon>Eutardigrada</taxon>
        <taxon>Parachela</taxon>
        <taxon>Hypsibioidea</taxon>
        <taxon>Hypsibiidae</taxon>
        <taxon>Hypsibius</taxon>
    </lineage>
</organism>
<evidence type="ECO:0000256" key="1">
    <source>
        <dbReference type="ARBA" id="ARBA00007905"/>
    </source>
</evidence>
<keyword evidence="9" id="KW-1185">Reference proteome</keyword>